<gene>
    <name evidence="2" type="ORF">SSP531S_20830</name>
</gene>
<protein>
    <submittedName>
        <fullName evidence="2">Uncharacterized protein</fullName>
    </submittedName>
</protein>
<evidence type="ECO:0000256" key="1">
    <source>
        <dbReference type="SAM" id="MobiDB-lite"/>
    </source>
</evidence>
<sequence>MSRGCGRLLEQRVREVGRGAALGPRLRGKPRHSGGTGGGSRVTRGGGATHGYGNGYRNRNG</sequence>
<comment type="caution">
    <text evidence="2">The sequence shown here is derived from an EMBL/GenBank/DDBJ whole genome shotgun (WGS) entry which is preliminary data.</text>
</comment>
<dbReference type="Proteomes" id="UP000265354">
    <property type="component" value="Unassembled WGS sequence"/>
</dbReference>
<accession>A0A388T0A5</accession>
<feature type="region of interest" description="Disordered" evidence="1">
    <location>
        <begin position="16"/>
        <end position="61"/>
    </location>
</feature>
<organism evidence="2 3">
    <name type="scientific">Streptomyces spongiicola</name>
    <dbReference type="NCBI Taxonomy" id="1690221"/>
    <lineage>
        <taxon>Bacteria</taxon>
        <taxon>Bacillati</taxon>
        <taxon>Actinomycetota</taxon>
        <taxon>Actinomycetes</taxon>
        <taxon>Kitasatosporales</taxon>
        <taxon>Streptomycetaceae</taxon>
        <taxon>Streptomyces</taxon>
    </lineage>
</organism>
<feature type="compositionally biased region" description="Gly residues" evidence="1">
    <location>
        <begin position="34"/>
        <end position="54"/>
    </location>
</feature>
<dbReference type="EMBL" id="BGZL01000005">
    <property type="protein sequence ID" value="GBQ00665.1"/>
    <property type="molecule type" value="Genomic_DNA"/>
</dbReference>
<evidence type="ECO:0000313" key="2">
    <source>
        <dbReference type="EMBL" id="GBQ00665.1"/>
    </source>
</evidence>
<reference evidence="2 3" key="1">
    <citation type="submission" date="2018-07" db="EMBL/GenBank/DDBJ databases">
        <title>Whole Genome Shotgun Sequence of Streptomyces spongiicola strain 531S.</title>
        <authorList>
            <person name="Dohra H."/>
            <person name="Kodani S."/>
        </authorList>
    </citation>
    <scope>NUCLEOTIDE SEQUENCE [LARGE SCALE GENOMIC DNA]</scope>
    <source>
        <strain evidence="2 3">531S</strain>
    </source>
</reference>
<evidence type="ECO:0000313" key="3">
    <source>
        <dbReference type="Proteomes" id="UP000265354"/>
    </source>
</evidence>
<dbReference type="AlphaFoldDB" id="A0A388T0A5"/>
<proteinExistence type="predicted"/>
<name>A0A388T0A5_9ACTN</name>